<dbReference type="Proteomes" id="UP001439008">
    <property type="component" value="Unassembled WGS sequence"/>
</dbReference>
<gene>
    <name evidence="2" type="ORF">MHBO_003217</name>
</gene>
<reference evidence="2 3" key="1">
    <citation type="journal article" date="2024" name="BMC Biol.">
        <title>Comparative genomics of Ascetosporea gives new insight into the evolutionary basis for animal parasitism in Rhizaria.</title>
        <authorList>
            <person name="Hiltunen Thoren M."/>
            <person name="Onut-Brannstrom I."/>
            <person name="Alfjorden A."/>
            <person name="Peckova H."/>
            <person name="Swords F."/>
            <person name="Hooper C."/>
            <person name="Holzer A.S."/>
            <person name="Bass D."/>
            <person name="Burki F."/>
        </authorList>
    </citation>
    <scope>NUCLEOTIDE SEQUENCE [LARGE SCALE GENOMIC DNA]</scope>
    <source>
        <strain evidence="2">20-A016</strain>
    </source>
</reference>
<comment type="caution">
    <text evidence="2">The sequence shown here is derived from an EMBL/GenBank/DDBJ whole genome shotgun (WGS) entry which is preliminary data.</text>
</comment>
<evidence type="ECO:0000313" key="3">
    <source>
        <dbReference type="Proteomes" id="UP001439008"/>
    </source>
</evidence>
<protein>
    <submittedName>
        <fullName evidence="2">Uncharacterized protein</fullName>
    </submittedName>
</protein>
<sequence>IIEKAINEGFVDKVIDDETIVKINHEKFEKELKKDYLTNFVAKETDIYSTCVVKAILELTAFPSLDDVEETPNFLPEKRKKSEKLEAANQRFPKFIKRKNRRGTHYENNNRRSKT</sequence>
<name>A0ABV2AQE5_9EUKA</name>
<evidence type="ECO:0000256" key="1">
    <source>
        <dbReference type="SAM" id="MobiDB-lite"/>
    </source>
</evidence>
<dbReference type="EMBL" id="JBDODL010001631">
    <property type="protein sequence ID" value="MES1921686.1"/>
    <property type="molecule type" value="Genomic_DNA"/>
</dbReference>
<feature type="compositionally biased region" description="Basic and acidic residues" evidence="1">
    <location>
        <begin position="104"/>
        <end position="115"/>
    </location>
</feature>
<organism evidence="2 3">
    <name type="scientific">Bonamia ostreae</name>
    <dbReference type="NCBI Taxonomy" id="126728"/>
    <lineage>
        <taxon>Eukaryota</taxon>
        <taxon>Sar</taxon>
        <taxon>Rhizaria</taxon>
        <taxon>Endomyxa</taxon>
        <taxon>Ascetosporea</taxon>
        <taxon>Haplosporida</taxon>
        <taxon>Bonamia</taxon>
    </lineage>
</organism>
<keyword evidence="3" id="KW-1185">Reference proteome</keyword>
<evidence type="ECO:0000313" key="2">
    <source>
        <dbReference type="EMBL" id="MES1921686.1"/>
    </source>
</evidence>
<accession>A0ABV2AQE5</accession>
<feature type="compositionally biased region" description="Basic residues" evidence="1">
    <location>
        <begin position="94"/>
        <end position="103"/>
    </location>
</feature>
<proteinExistence type="predicted"/>
<feature type="non-terminal residue" evidence="2">
    <location>
        <position position="1"/>
    </location>
</feature>
<feature type="region of interest" description="Disordered" evidence="1">
    <location>
        <begin position="73"/>
        <end position="115"/>
    </location>
</feature>